<dbReference type="Proteomes" id="UP001056201">
    <property type="component" value="Chromosome 2"/>
</dbReference>
<evidence type="ECO:0000313" key="2">
    <source>
        <dbReference type="Proteomes" id="UP001056201"/>
    </source>
</evidence>
<organism evidence="1 2">
    <name type="scientific">Aquincola tertiaricarbonis</name>
    <dbReference type="NCBI Taxonomy" id="391953"/>
    <lineage>
        <taxon>Bacteria</taxon>
        <taxon>Pseudomonadati</taxon>
        <taxon>Pseudomonadota</taxon>
        <taxon>Betaproteobacteria</taxon>
        <taxon>Burkholderiales</taxon>
        <taxon>Sphaerotilaceae</taxon>
        <taxon>Aquincola</taxon>
    </lineage>
</organism>
<dbReference type="EMBL" id="CP097636">
    <property type="protein sequence ID" value="URI11513.1"/>
    <property type="molecule type" value="Genomic_DNA"/>
</dbReference>
<protein>
    <submittedName>
        <fullName evidence="1">Uncharacterized protein</fullName>
    </submittedName>
</protein>
<evidence type="ECO:0000313" key="1">
    <source>
        <dbReference type="EMBL" id="URI11513.1"/>
    </source>
</evidence>
<gene>
    <name evidence="1" type="ORF">MW290_21470</name>
</gene>
<sequence>MSKSKTLEGRFEHLIYSPRGDLEGALLKADAGPLQIVFDRHDPTAAQPFMLLQPGDTLSLQAPAGPPSDKGEAVHPVHRFERLLSINGHAPAPSGEDGPPYSGTVARLNYARHGEPNGVVLDNGYFIHTRPHGMAALQLQPGDAVEADGEARPLVTGQGWVVEATVVNGTAL</sequence>
<name>A0ABY4SDW6_AQUTE</name>
<proteinExistence type="predicted"/>
<reference evidence="1" key="1">
    <citation type="submission" date="2022-05" db="EMBL/GenBank/DDBJ databases">
        <title>An RpoN-dependent PEP-CTERM gene is involved in floc formation of an Aquincola tertiaricarbonis strain.</title>
        <authorList>
            <person name="Qiu D."/>
            <person name="Xia M."/>
        </authorList>
    </citation>
    <scope>NUCLEOTIDE SEQUENCE</scope>
    <source>
        <strain evidence="1">RN12</strain>
    </source>
</reference>
<accession>A0ABY4SDW6</accession>
<keyword evidence="2" id="KW-1185">Reference proteome</keyword>
<dbReference type="RefSeq" id="WP_250199707.1">
    <property type="nucleotide sequence ID" value="NZ_CP097636.1"/>
</dbReference>